<dbReference type="Pfam" id="PF00293">
    <property type="entry name" value="NUDIX"/>
    <property type="match status" value="1"/>
</dbReference>
<evidence type="ECO:0000313" key="4">
    <source>
        <dbReference type="Proteomes" id="UP000321805"/>
    </source>
</evidence>
<dbReference type="RefSeq" id="WP_146915929.1">
    <property type="nucleotide sequence ID" value="NZ_CP042430.1"/>
</dbReference>
<dbReference type="EMBL" id="CP042430">
    <property type="protein sequence ID" value="QEC46574.1"/>
    <property type="molecule type" value="Genomic_DNA"/>
</dbReference>
<evidence type="ECO:0000313" key="3">
    <source>
        <dbReference type="EMBL" id="QEC46574.1"/>
    </source>
</evidence>
<proteinExistence type="predicted"/>
<sequence>MGSRKPVRAAGGLVVDDAGQVVVVHRPRYDDWSLPKGKLERGEDHEAAALREVAEETALRCALVQELAPEAYIDHRGRPKTVRWWRMSVLEDLGFVPGEEVDELRWLAPADAAALLTYEHDRRLVLALGRAGAAPRAGGH</sequence>
<dbReference type="InterPro" id="IPR020476">
    <property type="entry name" value="Nudix_hydrolase"/>
</dbReference>
<keyword evidence="4" id="KW-1185">Reference proteome</keyword>
<dbReference type="AlphaFoldDB" id="A0A5B8U0M4"/>
<organism evidence="3 4">
    <name type="scientific">Baekduia soli</name>
    <dbReference type="NCBI Taxonomy" id="496014"/>
    <lineage>
        <taxon>Bacteria</taxon>
        <taxon>Bacillati</taxon>
        <taxon>Actinomycetota</taxon>
        <taxon>Thermoleophilia</taxon>
        <taxon>Solirubrobacterales</taxon>
        <taxon>Baekduiaceae</taxon>
        <taxon>Baekduia</taxon>
    </lineage>
</organism>
<dbReference type="KEGG" id="bsol:FSW04_02590"/>
<dbReference type="Proteomes" id="UP000321805">
    <property type="component" value="Chromosome"/>
</dbReference>
<dbReference type="OrthoDB" id="9804442at2"/>
<dbReference type="SUPFAM" id="SSF55811">
    <property type="entry name" value="Nudix"/>
    <property type="match status" value="1"/>
</dbReference>
<dbReference type="PROSITE" id="PS51462">
    <property type="entry name" value="NUDIX"/>
    <property type="match status" value="1"/>
</dbReference>
<dbReference type="InterPro" id="IPR015797">
    <property type="entry name" value="NUDIX_hydrolase-like_dom_sf"/>
</dbReference>
<accession>A0A5B8U0M4</accession>
<dbReference type="GO" id="GO:0006754">
    <property type="term" value="P:ATP biosynthetic process"/>
    <property type="evidence" value="ECO:0007669"/>
    <property type="project" value="TreeGrafter"/>
</dbReference>
<evidence type="ECO:0000259" key="2">
    <source>
        <dbReference type="PROSITE" id="PS51462"/>
    </source>
</evidence>
<dbReference type="GO" id="GO:0004081">
    <property type="term" value="F:bis(5'-nucleosyl)-tetraphosphatase (asymmetrical) activity"/>
    <property type="evidence" value="ECO:0007669"/>
    <property type="project" value="TreeGrafter"/>
</dbReference>
<dbReference type="PRINTS" id="PR00502">
    <property type="entry name" value="NUDIXFAMILY"/>
</dbReference>
<protein>
    <submittedName>
        <fullName evidence="3">NUDIX domain-containing protein</fullName>
    </submittedName>
</protein>
<gene>
    <name evidence="3" type="ORF">FSW04_02590</name>
</gene>
<dbReference type="PANTHER" id="PTHR21340">
    <property type="entry name" value="DIADENOSINE 5,5-P1,P4-TETRAPHOSPHATE PYROPHOSPHOHYDROLASE MUTT"/>
    <property type="match status" value="1"/>
</dbReference>
<evidence type="ECO:0000256" key="1">
    <source>
        <dbReference type="ARBA" id="ARBA00022801"/>
    </source>
</evidence>
<dbReference type="GO" id="GO:0006167">
    <property type="term" value="P:AMP biosynthetic process"/>
    <property type="evidence" value="ECO:0007669"/>
    <property type="project" value="TreeGrafter"/>
</dbReference>
<dbReference type="InterPro" id="IPR000086">
    <property type="entry name" value="NUDIX_hydrolase_dom"/>
</dbReference>
<name>A0A5B8U0M4_9ACTN</name>
<dbReference type="PANTHER" id="PTHR21340:SF0">
    <property type="entry name" value="BIS(5'-NUCLEOSYL)-TETRAPHOSPHATASE [ASYMMETRICAL]"/>
    <property type="match status" value="1"/>
</dbReference>
<dbReference type="InterPro" id="IPR051325">
    <property type="entry name" value="Nudix_hydrolase_domain"/>
</dbReference>
<keyword evidence="1" id="KW-0378">Hydrolase</keyword>
<reference evidence="3 4" key="1">
    <citation type="journal article" date="2018" name="J. Microbiol.">
        <title>Baekduia soli gen. nov., sp. nov., a novel bacterium isolated from the soil of Baekdu Mountain and proposal of a novel family name, Baekduiaceae fam. nov.</title>
        <authorList>
            <person name="An D.S."/>
            <person name="Siddiqi M.Z."/>
            <person name="Kim K.H."/>
            <person name="Yu H.S."/>
            <person name="Im W.T."/>
        </authorList>
    </citation>
    <scope>NUCLEOTIDE SEQUENCE [LARGE SCALE GENOMIC DNA]</scope>
    <source>
        <strain evidence="3 4">BR7-21</strain>
    </source>
</reference>
<dbReference type="Gene3D" id="3.90.79.10">
    <property type="entry name" value="Nucleoside Triphosphate Pyrophosphohydrolase"/>
    <property type="match status" value="1"/>
</dbReference>
<feature type="domain" description="Nudix hydrolase" evidence="2">
    <location>
        <begin position="5"/>
        <end position="130"/>
    </location>
</feature>
<dbReference type="CDD" id="cd03673">
    <property type="entry name" value="NUDIX_Ap6A_hydrolase"/>
    <property type="match status" value="1"/>
</dbReference>